<organism evidence="1 2">
    <name type="scientific">Phytophthora nicotianae P1569</name>
    <dbReference type="NCBI Taxonomy" id="1317065"/>
    <lineage>
        <taxon>Eukaryota</taxon>
        <taxon>Sar</taxon>
        <taxon>Stramenopiles</taxon>
        <taxon>Oomycota</taxon>
        <taxon>Peronosporomycetes</taxon>
        <taxon>Peronosporales</taxon>
        <taxon>Peronosporaceae</taxon>
        <taxon>Phytophthora</taxon>
    </lineage>
</organism>
<sequence length="143" mass="16291">MSIHFDGCVILTDDDVITDAPASTMSVRAGSGRFPSTSFLIHESQLALHHSIYKVFKDKLSSLINEWKRSDNVEYIARGNLRPPSVETVCNWERTAWRETPTSVVLNSIQTTRFHQSPSRWFIWMLKLAELNVTAGVENVQQQ</sequence>
<gene>
    <name evidence="1" type="ORF">F443_22260</name>
</gene>
<reference evidence="1 2" key="1">
    <citation type="submission" date="2013-11" db="EMBL/GenBank/DDBJ databases">
        <title>The Genome Sequence of Phytophthora parasitica P1569.</title>
        <authorList>
            <consortium name="The Broad Institute Genomics Platform"/>
            <person name="Russ C."/>
            <person name="Tyler B."/>
            <person name="Panabieres F."/>
            <person name="Shan W."/>
            <person name="Tripathy S."/>
            <person name="Grunwald N."/>
            <person name="Machado M."/>
            <person name="Johnson C.S."/>
            <person name="Arredondo F."/>
            <person name="Hong C."/>
            <person name="Coffey M."/>
            <person name="Young S.K."/>
            <person name="Zeng Q."/>
            <person name="Gargeya S."/>
            <person name="Fitzgerald M."/>
            <person name="Abouelleil A."/>
            <person name="Alvarado L."/>
            <person name="Chapman S.B."/>
            <person name="Gainer-Dewar J."/>
            <person name="Goldberg J."/>
            <person name="Griggs A."/>
            <person name="Gujja S."/>
            <person name="Hansen M."/>
            <person name="Howarth C."/>
            <person name="Imamovic A."/>
            <person name="Ireland A."/>
            <person name="Larimer J."/>
            <person name="McCowan C."/>
            <person name="Murphy C."/>
            <person name="Pearson M."/>
            <person name="Poon T.W."/>
            <person name="Priest M."/>
            <person name="Roberts A."/>
            <person name="Saif S."/>
            <person name="Shea T."/>
            <person name="Sykes S."/>
            <person name="Wortman J."/>
            <person name="Nusbaum C."/>
            <person name="Birren B."/>
        </authorList>
    </citation>
    <scope>NUCLEOTIDE SEQUENCE [LARGE SCALE GENOMIC DNA]</scope>
    <source>
        <strain evidence="1 2">P1569</strain>
    </source>
</reference>
<comment type="caution">
    <text evidence="1">The sequence shown here is derived from an EMBL/GenBank/DDBJ whole genome shotgun (WGS) entry which is preliminary data.</text>
</comment>
<keyword evidence="2" id="KW-1185">Reference proteome</keyword>
<dbReference type="EMBL" id="ANIZ01003884">
    <property type="protein sequence ID" value="ETI30628.1"/>
    <property type="molecule type" value="Genomic_DNA"/>
</dbReference>
<evidence type="ECO:0000313" key="1">
    <source>
        <dbReference type="EMBL" id="ETI30628.1"/>
    </source>
</evidence>
<protein>
    <submittedName>
        <fullName evidence="1">Uncharacterized protein</fullName>
    </submittedName>
</protein>
<evidence type="ECO:0000313" key="2">
    <source>
        <dbReference type="Proteomes" id="UP000018721"/>
    </source>
</evidence>
<name>V9DWG0_PHYNI</name>
<proteinExistence type="predicted"/>
<dbReference type="HOGENOM" id="CLU_1809989_0_0_1"/>
<accession>V9DWG0</accession>
<dbReference type="AlphaFoldDB" id="V9DWG0"/>
<dbReference type="Proteomes" id="UP000018721">
    <property type="component" value="Unassembled WGS sequence"/>
</dbReference>